<protein>
    <recommendedName>
        <fullName evidence="2">HTH cro/C1-type domain-containing protein</fullName>
    </recommendedName>
</protein>
<keyword evidence="4" id="KW-1185">Reference proteome</keyword>
<dbReference type="AlphaFoldDB" id="A0A327JI69"/>
<dbReference type="Gene3D" id="1.10.260.40">
    <property type="entry name" value="lambda repressor-like DNA-binding domains"/>
    <property type="match status" value="1"/>
</dbReference>
<organism evidence="3 4">
    <name type="scientific">Rhodobium orientis</name>
    <dbReference type="NCBI Taxonomy" id="34017"/>
    <lineage>
        <taxon>Bacteria</taxon>
        <taxon>Pseudomonadati</taxon>
        <taxon>Pseudomonadota</taxon>
        <taxon>Alphaproteobacteria</taxon>
        <taxon>Hyphomicrobiales</taxon>
        <taxon>Rhodobiaceae</taxon>
        <taxon>Rhodobium</taxon>
    </lineage>
</organism>
<dbReference type="InterPro" id="IPR013096">
    <property type="entry name" value="Cupin_2"/>
</dbReference>
<dbReference type="SUPFAM" id="SSF47413">
    <property type="entry name" value="lambda repressor-like DNA-binding domains"/>
    <property type="match status" value="1"/>
</dbReference>
<dbReference type="GO" id="GO:0003700">
    <property type="term" value="F:DNA-binding transcription factor activity"/>
    <property type="evidence" value="ECO:0007669"/>
    <property type="project" value="TreeGrafter"/>
</dbReference>
<evidence type="ECO:0000259" key="2">
    <source>
        <dbReference type="PROSITE" id="PS50943"/>
    </source>
</evidence>
<dbReference type="InterPro" id="IPR014710">
    <property type="entry name" value="RmlC-like_jellyroll"/>
</dbReference>
<dbReference type="CDD" id="cd02209">
    <property type="entry name" value="cupin_XRE_C"/>
    <property type="match status" value="1"/>
</dbReference>
<dbReference type="OrthoDB" id="9814751at2"/>
<dbReference type="SUPFAM" id="SSF51182">
    <property type="entry name" value="RmlC-like cupins"/>
    <property type="match status" value="1"/>
</dbReference>
<proteinExistence type="predicted"/>
<sequence length="224" mass="24305">MRRDCPGWNGGKNGVRMDSEVKTRPAAAHLDNGDAADPSVNVGAKLYALRKERGWTLQEAARATTVSASTLSKVERNELSPTIATIQRISRGFGIDLLSLLSETEETPALALSGCRSISRAGSGSAHSTGTCDNTLLCADLKHKRMVPIHTRVIARSVDEYKAWPNNDADIFVYVLKGTVVIHSQIYEPLTLNEGDSIYYDASGGYVWTSEGPEPAEVIWVISN</sequence>
<dbReference type="InterPro" id="IPR011051">
    <property type="entry name" value="RmlC_Cupin_sf"/>
</dbReference>
<evidence type="ECO:0000256" key="1">
    <source>
        <dbReference type="ARBA" id="ARBA00023125"/>
    </source>
</evidence>
<dbReference type="EMBL" id="NPEV01000048">
    <property type="protein sequence ID" value="RAI25406.1"/>
    <property type="molecule type" value="Genomic_DNA"/>
</dbReference>
<dbReference type="InterPro" id="IPR050807">
    <property type="entry name" value="TransReg_Diox_bact_type"/>
</dbReference>
<keyword evidence="1" id="KW-0238">DNA-binding</keyword>
<dbReference type="PROSITE" id="PS50943">
    <property type="entry name" value="HTH_CROC1"/>
    <property type="match status" value="1"/>
</dbReference>
<dbReference type="Proteomes" id="UP000249299">
    <property type="component" value="Unassembled WGS sequence"/>
</dbReference>
<dbReference type="InterPro" id="IPR001387">
    <property type="entry name" value="Cro/C1-type_HTH"/>
</dbReference>
<dbReference type="InterPro" id="IPR010982">
    <property type="entry name" value="Lambda_DNA-bd_dom_sf"/>
</dbReference>
<comment type="caution">
    <text evidence="3">The sequence shown here is derived from an EMBL/GenBank/DDBJ whole genome shotgun (WGS) entry which is preliminary data.</text>
</comment>
<dbReference type="PANTHER" id="PTHR46797">
    <property type="entry name" value="HTH-TYPE TRANSCRIPTIONAL REGULATOR"/>
    <property type="match status" value="1"/>
</dbReference>
<dbReference type="GO" id="GO:0005829">
    <property type="term" value="C:cytosol"/>
    <property type="evidence" value="ECO:0007669"/>
    <property type="project" value="TreeGrafter"/>
</dbReference>
<evidence type="ECO:0000313" key="4">
    <source>
        <dbReference type="Proteomes" id="UP000249299"/>
    </source>
</evidence>
<dbReference type="Pfam" id="PF01381">
    <property type="entry name" value="HTH_3"/>
    <property type="match status" value="1"/>
</dbReference>
<gene>
    <name evidence="3" type="ORF">CH339_18325</name>
</gene>
<dbReference type="Pfam" id="PF07883">
    <property type="entry name" value="Cupin_2"/>
    <property type="match status" value="1"/>
</dbReference>
<reference evidence="3 4" key="1">
    <citation type="submission" date="2017-07" db="EMBL/GenBank/DDBJ databases">
        <title>Draft Genome Sequences of Select Purple Nonsulfur Bacteria.</title>
        <authorList>
            <person name="Lasarre B."/>
            <person name="Mckinlay J.B."/>
        </authorList>
    </citation>
    <scope>NUCLEOTIDE SEQUENCE [LARGE SCALE GENOMIC DNA]</scope>
    <source>
        <strain evidence="3 4">DSM 11290</strain>
    </source>
</reference>
<dbReference type="SMART" id="SM00530">
    <property type="entry name" value="HTH_XRE"/>
    <property type="match status" value="1"/>
</dbReference>
<accession>A0A327JI69</accession>
<dbReference type="PANTHER" id="PTHR46797:SF20">
    <property type="entry name" value="BLR4304 PROTEIN"/>
    <property type="match status" value="1"/>
</dbReference>
<dbReference type="CDD" id="cd00093">
    <property type="entry name" value="HTH_XRE"/>
    <property type="match status" value="1"/>
</dbReference>
<dbReference type="GO" id="GO:0003677">
    <property type="term" value="F:DNA binding"/>
    <property type="evidence" value="ECO:0007669"/>
    <property type="project" value="UniProtKB-KW"/>
</dbReference>
<name>A0A327JI69_9HYPH</name>
<feature type="domain" description="HTH cro/C1-type" evidence="2">
    <location>
        <begin position="46"/>
        <end position="100"/>
    </location>
</feature>
<evidence type="ECO:0000313" key="3">
    <source>
        <dbReference type="EMBL" id="RAI25406.1"/>
    </source>
</evidence>
<dbReference type="Gene3D" id="2.60.120.10">
    <property type="entry name" value="Jelly Rolls"/>
    <property type="match status" value="1"/>
</dbReference>